<reference evidence="3" key="1">
    <citation type="journal article" date="2019" name="Curr. Biol.">
        <title>Genome Sequence of Striga asiatica Provides Insight into the Evolution of Plant Parasitism.</title>
        <authorList>
            <person name="Yoshida S."/>
            <person name="Kim S."/>
            <person name="Wafula E.K."/>
            <person name="Tanskanen J."/>
            <person name="Kim Y.M."/>
            <person name="Honaas L."/>
            <person name="Yang Z."/>
            <person name="Spallek T."/>
            <person name="Conn C.E."/>
            <person name="Ichihashi Y."/>
            <person name="Cheong K."/>
            <person name="Cui S."/>
            <person name="Der J.P."/>
            <person name="Gundlach H."/>
            <person name="Jiao Y."/>
            <person name="Hori C."/>
            <person name="Ishida J.K."/>
            <person name="Kasahara H."/>
            <person name="Kiba T."/>
            <person name="Kim M.S."/>
            <person name="Koo N."/>
            <person name="Laohavisit A."/>
            <person name="Lee Y.H."/>
            <person name="Lumba S."/>
            <person name="McCourt P."/>
            <person name="Mortimer J.C."/>
            <person name="Mutuku J.M."/>
            <person name="Nomura T."/>
            <person name="Sasaki-Sekimoto Y."/>
            <person name="Seto Y."/>
            <person name="Wang Y."/>
            <person name="Wakatake T."/>
            <person name="Sakakibara H."/>
            <person name="Demura T."/>
            <person name="Yamaguchi S."/>
            <person name="Yoneyama K."/>
            <person name="Manabe R.I."/>
            <person name="Nelson D.C."/>
            <person name="Schulman A.H."/>
            <person name="Timko M.P."/>
            <person name="dePamphilis C.W."/>
            <person name="Choi D."/>
            <person name="Shirasu K."/>
        </authorList>
    </citation>
    <scope>NUCLEOTIDE SEQUENCE [LARGE SCALE GENOMIC DNA]</scope>
    <source>
        <strain evidence="3">cv. UVA1</strain>
    </source>
</reference>
<evidence type="ECO:0000256" key="1">
    <source>
        <dbReference type="SAM" id="MobiDB-lite"/>
    </source>
</evidence>
<evidence type="ECO:0000313" key="2">
    <source>
        <dbReference type="EMBL" id="GER41855.1"/>
    </source>
</evidence>
<sequence>MEFEERLNCYSPHSKKKETELLFIVASGLVGRTPPCASGLADKAYEKQRVTVDPCTKREKAMQPDCGPKLPHTYSDTCRHRDLNTEVINVARSPQRTSEPNISGFSPLRSQSEQEDQASLDLRSSVKLIDHLETSQFHVDKAYEKQRVTVDPCTKREKAMQPDYGPKLPDTYSDTCRHRDRGLLSPNSHLM</sequence>
<dbReference type="AlphaFoldDB" id="A0A5A7Q9A1"/>
<feature type="region of interest" description="Disordered" evidence="1">
    <location>
        <begin position="158"/>
        <end position="191"/>
    </location>
</feature>
<dbReference type="Proteomes" id="UP000325081">
    <property type="component" value="Unassembled WGS sequence"/>
</dbReference>
<evidence type="ECO:0000313" key="3">
    <source>
        <dbReference type="Proteomes" id="UP000325081"/>
    </source>
</evidence>
<gene>
    <name evidence="2" type="ORF">STAS_18592</name>
</gene>
<keyword evidence="3" id="KW-1185">Reference proteome</keyword>
<protein>
    <submittedName>
        <fullName evidence="2">Extracellular matrix-binding protein ebh</fullName>
    </submittedName>
</protein>
<accession>A0A5A7Q9A1</accession>
<organism evidence="2 3">
    <name type="scientific">Striga asiatica</name>
    <name type="common">Asiatic witchweed</name>
    <name type="synonym">Buchnera asiatica</name>
    <dbReference type="NCBI Taxonomy" id="4170"/>
    <lineage>
        <taxon>Eukaryota</taxon>
        <taxon>Viridiplantae</taxon>
        <taxon>Streptophyta</taxon>
        <taxon>Embryophyta</taxon>
        <taxon>Tracheophyta</taxon>
        <taxon>Spermatophyta</taxon>
        <taxon>Magnoliopsida</taxon>
        <taxon>eudicotyledons</taxon>
        <taxon>Gunneridae</taxon>
        <taxon>Pentapetalae</taxon>
        <taxon>asterids</taxon>
        <taxon>lamiids</taxon>
        <taxon>Lamiales</taxon>
        <taxon>Orobanchaceae</taxon>
        <taxon>Buchnereae</taxon>
        <taxon>Striga</taxon>
    </lineage>
</organism>
<feature type="compositionally biased region" description="Polar residues" evidence="1">
    <location>
        <begin position="92"/>
        <end position="111"/>
    </location>
</feature>
<comment type="caution">
    <text evidence="2">The sequence shown here is derived from an EMBL/GenBank/DDBJ whole genome shotgun (WGS) entry which is preliminary data.</text>
</comment>
<feature type="region of interest" description="Disordered" evidence="1">
    <location>
        <begin position="92"/>
        <end position="119"/>
    </location>
</feature>
<feature type="non-terminal residue" evidence="2">
    <location>
        <position position="191"/>
    </location>
</feature>
<name>A0A5A7Q9A1_STRAF</name>
<dbReference type="EMBL" id="BKCP01006183">
    <property type="protein sequence ID" value="GER41855.1"/>
    <property type="molecule type" value="Genomic_DNA"/>
</dbReference>
<proteinExistence type="predicted"/>